<dbReference type="PANTHER" id="PTHR12526">
    <property type="entry name" value="GLYCOSYLTRANSFERASE"/>
    <property type="match status" value="1"/>
</dbReference>
<dbReference type="InterPro" id="IPR028098">
    <property type="entry name" value="Glyco_trans_4-like_N"/>
</dbReference>
<dbReference type="Pfam" id="PF13439">
    <property type="entry name" value="Glyco_transf_4"/>
    <property type="match status" value="1"/>
</dbReference>
<dbReference type="RefSeq" id="WP_014957789.1">
    <property type="nucleotide sequence ID" value="NC_018645.1"/>
</dbReference>
<reference evidence="3 4" key="1">
    <citation type="journal article" date="2013" name="Environ. Microbiol.">
        <title>Complete genome, catabolic sub-proteomes and key-metabolites of Desulfobacula toluolica Tol2, a marine, aromatic compound-degrading, sulfate-reducing bacterium.</title>
        <authorList>
            <person name="Wohlbrand L."/>
            <person name="Jacob J.H."/>
            <person name="Kube M."/>
            <person name="Mussmann M."/>
            <person name="Jarling R."/>
            <person name="Beck A."/>
            <person name="Amann R."/>
            <person name="Wilkes H."/>
            <person name="Reinhardt R."/>
            <person name="Rabus R."/>
        </authorList>
    </citation>
    <scope>NUCLEOTIDE SEQUENCE [LARGE SCALE GENOMIC DNA]</scope>
    <source>
        <strain evidence="4">DSM 7467 / Tol2</strain>
    </source>
</reference>
<protein>
    <submittedName>
        <fullName evidence="3">Glycosyl transferase, family I</fullName>
    </submittedName>
</protein>
<dbReference type="AlphaFoldDB" id="K0NNY2"/>
<keyword evidence="3" id="KW-0808">Transferase</keyword>
<dbReference type="HOGENOM" id="CLU_009583_2_2_7"/>
<dbReference type="Pfam" id="PF00534">
    <property type="entry name" value="Glycos_transf_1"/>
    <property type="match status" value="1"/>
</dbReference>
<sequence length="383" mass="43538">MYKKLKILFLIELLKRTGGAEQNLYMLSKGLRKRGHIVLISCMKGGELATLMRNDGFFLKDLSLKKINSFNGLKSLFTLVKIIKTKKIDVLVTYHLKSDYLGAVIKFLTGVVVISSRRDMGYNLKSRHIKTYRIINNIFSHIIAVSSAVKNQVVKTQKIKPNIITVIPNGVNFKNFNTSQQKNGDIFQCDISQEYTKICCLANIRPIKGQKYLVEAVNILKKDNIKFHLYFIGIVYDHKGSYYEEILQYIKDNNLENFITFTRNISHEYVPFVLKKMDISVIPSLSEGMSNSVLESMTAGLPVVATGVGGNPECVINGKTGYIVPPKDSVALASAIHKIIMNNTMRKSMSVNSKERIKNHFSEKLLIKNFEKVLFENIIKRKR</sequence>
<evidence type="ECO:0000313" key="3">
    <source>
        <dbReference type="EMBL" id="CCK80477.1"/>
    </source>
</evidence>
<keyword evidence="4" id="KW-1185">Reference proteome</keyword>
<dbReference type="PATRIC" id="fig|651182.5.peg.2741"/>
<dbReference type="InterPro" id="IPR001296">
    <property type="entry name" value="Glyco_trans_1"/>
</dbReference>
<dbReference type="Proteomes" id="UP000007347">
    <property type="component" value="Chromosome"/>
</dbReference>
<proteinExistence type="predicted"/>
<dbReference type="STRING" id="651182.TOL2_C23160"/>
<dbReference type="KEGG" id="dto:TOL2_C23160"/>
<dbReference type="Gene3D" id="3.40.50.2000">
    <property type="entry name" value="Glycogen Phosphorylase B"/>
    <property type="match status" value="2"/>
</dbReference>
<name>K0NNY2_DESTT</name>
<dbReference type="PANTHER" id="PTHR12526:SF630">
    <property type="entry name" value="GLYCOSYLTRANSFERASE"/>
    <property type="match status" value="1"/>
</dbReference>
<dbReference type="SUPFAM" id="SSF53756">
    <property type="entry name" value="UDP-Glycosyltransferase/glycogen phosphorylase"/>
    <property type="match status" value="1"/>
</dbReference>
<dbReference type="OrthoDB" id="5443168at2"/>
<accession>K0NNY2</accession>
<evidence type="ECO:0000259" key="1">
    <source>
        <dbReference type="Pfam" id="PF00534"/>
    </source>
</evidence>
<dbReference type="GO" id="GO:0016757">
    <property type="term" value="F:glycosyltransferase activity"/>
    <property type="evidence" value="ECO:0007669"/>
    <property type="project" value="InterPro"/>
</dbReference>
<evidence type="ECO:0000313" key="4">
    <source>
        <dbReference type="Proteomes" id="UP000007347"/>
    </source>
</evidence>
<dbReference type="EMBL" id="FO203503">
    <property type="protein sequence ID" value="CCK80477.1"/>
    <property type="molecule type" value="Genomic_DNA"/>
</dbReference>
<feature type="domain" description="Glycosyltransferase subfamily 4-like N-terminal" evidence="2">
    <location>
        <begin position="18"/>
        <end position="172"/>
    </location>
</feature>
<organism evidence="3 4">
    <name type="scientific">Desulfobacula toluolica (strain DSM 7467 / Tol2)</name>
    <dbReference type="NCBI Taxonomy" id="651182"/>
    <lineage>
        <taxon>Bacteria</taxon>
        <taxon>Pseudomonadati</taxon>
        <taxon>Thermodesulfobacteriota</taxon>
        <taxon>Desulfobacteria</taxon>
        <taxon>Desulfobacterales</taxon>
        <taxon>Desulfobacteraceae</taxon>
        <taxon>Desulfobacula</taxon>
    </lineage>
</organism>
<evidence type="ECO:0000259" key="2">
    <source>
        <dbReference type="Pfam" id="PF13439"/>
    </source>
</evidence>
<feature type="domain" description="Glycosyl transferase family 1" evidence="1">
    <location>
        <begin position="188"/>
        <end position="356"/>
    </location>
</feature>
<gene>
    <name evidence="3" type="ordered locus">TOL2_C23160</name>
</gene>